<dbReference type="Proteomes" id="UP000320390">
    <property type="component" value="Chromosome"/>
</dbReference>
<evidence type="ECO:0000313" key="1">
    <source>
        <dbReference type="EMBL" id="QDV08770.1"/>
    </source>
</evidence>
<organism evidence="1 2">
    <name type="scientific">Saltatorellus ferox</name>
    <dbReference type="NCBI Taxonomy" id="2528018"/>
    <lineage>
        <taxon>Bacteria</taxon>
        <taxon>Pseudomonadati</taxon>
        <taxon>Planctomycetota</taxon>
        <taxon>Planctomycetia</taxon>
        <taxon>Planctomycetia incertae sedis</taxon>
        <taxon>Saltatorellus</taxon>
    </lineage>
</organism>
<accession>A0A518EXG1</accession>
<dbReference type="EMBL" id="CP036434">
    <property type="protein sequence ID" value="QDV08770.1"/>
    <property type="molecule type" value="Genomic_DNA"/>
</dbReference>
<sequence length="30" mass="3717">MMMQSSFMGWTFPYPWKIDEGASYPYLHWE</sequence>
<name>A0A518EXG1_9BACT</name>
<keyword evidence="2" id="KW-1185">Reference proteome</keyword>
<gene>
    <name evidence="1" type="ORF">Poly30_43250</name>
</gene>
<protein>
    <submittedName>
        <fullName evidence="1">Uncharacterized protein</fullName>
    </submittedName>
</protein>
<evidence type="ECO:0000313" key="2">
    <source>
        <dbReference type="Proteomes" id="UP000320390"/>
    </source>
</evidence>
<dbReference type="AlphaFoldDB" id="A0A518EXG1"/>
<proteinExistence type="predicted"/>
<reference evidence="1 2" key="1">
    <citation type="submission" date="2019-02" db="EMBL/GenBank/DDBJ databases">
        <title>Deep-cultivation of Planctomycetes and their phenomic and genomic characterization uncovers novel biology.</title>
        <authorList>
            <person name="Wiegand S."/>
            <person name="Jogler M."/>
            <person name="Boedeker C."/>
            <person name="Pinto D."/>
            <person name="Vollmers J."/>
            <person name="Rivas-Marin E."/>
            <person name="Kohn T."/>
            <person name="Peeters S.H."/>
            <person name="Heuer A."/>
            <person name="Rast P."/>
            <person name="Oberbeckmann S."/>
            <person name="Bunk B."/>
            <person name="Jeske O."/>
            <person name="Meyerdierks A."/>
            <person name="Storesund J.E."/>
            <person name="Kallscheuer N."/>
            <person name="Luecker S."/>
            <person name="Lage O.M."/>
            <person name="Pohl T."/>
            <person name="Merkel B.J."/>
            <person name="Hornburger P."/>
            <person name="Mueller R.-W."/>
            <person name="Bruemmer F."/>
            <person name="Labrenz M."/>
            <person name="Spormann A.M."/>
            <person name="Op den Camp H."/>
            <person name="Overmann J."/>
            <person name="Amann R."/>
            <person name="Jetten M.S.M."/>
            <person name="Mascher T."/>
            <person name="Medema M.H."/>
            <person name="Devos D.P."/>
            <person name="Kaster A.-K."/>
            <person name="Ovreas L."/>
            <person name="Rohde M."/>
            <person name="Galperin M.Y."/>
            <person name="Jogler C."/>
        </authorList>
    </citation>
    <scope>NUCLEOTIDE SEQUENCE [LARGE SCALE GENOMIC DNA]</scope>
    <source>
        <strain evidence="1 2">Poly30</strain>
    </source>
</reference>